<feature type="compositionally biased region" description="Low complexity" evidence="1">
    <location>
        <begin position="9"/>
        <end position="20"/>
    </location>
</feature>
<feature type="region of interest" description="Disordered" evidence="1">
    <location>
        <begin position="1"/>
        <end position="22"/>
    </location>
</feature>
<evidence type="ECO:0000313" key="2">
    <source>
        <dbReference type="EMBL" id="CAE8684855.1"/>
    </source>
</evidence>
<proteinExistence type="predicted"/>
<gene>
    <name evidence="2" type="ORF">PGLA2088_LOCUS24162</name>
</gene>
<accession>A0A813JUF9</accession>
<feature type="compositionally biased region" description="Low complexity" evidence="1">
    <location>
        <begin position="159"/>
        <end position="176"/>
    </location>
</feature>
<comment type="caution">
    <text evidence="2">The sequence shown here is derived from an EMBL/GenBank/DDBJ whole genome shotgun (WGS) entry which is preliminary data.</text>
</comment>
<evidence type="ECO:0000256" key="1">
    <source>
        <dbReference type="SAM" id="MobiDB-lite"/>
    </source>
</evidence>
<sequence length="280" mass="30497">MSGPKLKTTTKTSNYNNNNNMEPLLFTGVVTATVPAAQPDVSEAGLCLPKRRQDATPVSSASLSLSSSSSSCFLPHHWHGPAVPDLASKQHMGDAVGNARCDPKVEDWPSLPGSPELSDPVVRPLQTSHFVSVSDILARDDASTNQVAGRPTGHAALAQQQQQRRQQQHHQPQQQQYSPRVGNPARPSSSSAVVLGLRDPAKTPLPPVTQARSKTAWRKHTDPHSDTGQPPEHYQLHGIAEQEEEGRFRNLLRRVARGSSLIMRGTRCCVERCCGPIKSW</sequence>
<dbReference type="EMBL" id="CAJNNW010026377">
    <property type="protein sequence ID" value="CAE8684855.1"/>
    <property type="molecule type" value="Genomic_DNA"/>
</dbReference>
<reference evidence="2" key="1">
    <citation type="submission" date="2021-02" db="EMBL/GenBank/DDBJ databases">
        <authorList>
            <person name="Dougan E. K."/>
            <person name="Rhodes N."/>
            <person name="Thang M."/>
            <person name="Chan C."/>
        </authorList>
    </citation>
    <scope>NUCLEOTIDE SEQUENCE</scope>
</reference>
<protein>
    <submittedName>
        <fullName evidence="2">Uncharacterized protein</fullName>
    </submittedName>
</protein>
<dbReference type="Proteomes" id="UP000626109">
    <property type="component" value="Unassembled WGS sequence"/>
</dbReference>
<dbReference type="AlphaFoldDB" id="A0A813JUF9"/>
<evidence type="ECO:0000313" key="3">
    <source>
        <dbReference type="Proteomes" id="UP000626109"/>
    </source>
</evidence>
<feature type="region of interest" description="Disordered" evidence="1">
    <location>
        <begin position="142"/>
        <end position="233"/>
    </location>
</feature>
<organism evidence="2 3">
    <name type="scientific">Polarella glacialis</name>
    <name type="common">Dinoflagellate</name>
    <dbReference type="NCBI Taxonomy" id="89957"/>
    <lineage>
        <taxon>Eukaryota</taxon>
        <taxon>Sar</taxon>
        <taxon>Alveolata</taxon>
        <taxon>Dinophyceae</taxon>
        <taxon>Suessiales</taxon>
        <taxon>Suessiaceae</taxon>
        <taxon>Polarella</taxon>
    </lineage>
</organism>
<name>A0A813JUF9_POLGL</name>
<feature type="region of interest" description="Disordered" evidence="1">
    <location>
        <begin position="89"/>
        <end position="122"/>
    </location>
</feature>